<dbReference type="EnsemblPlants" id="TraesCS6D02G356200.1">
    <property type="protein sequence ID" value="TraesCS6D02G356200.1.cds1"/>
    <property type="gene ID" value="TraesCS6D02G356200"/>
</dbReference>
<dbReference type="Gramene" id="TraesROB_scaffold_028543_01G000200.1">
    <property type="protein sequence ID" value="TraesROB_scaffold_028543_01G000200.1"/>
    <property type="gene ID" value="TraesROB_scaffold_028543_01G000200"/>
</dbReference>
<feature type="compositionally biased region" description="Basic residues" evidence="1">
    <location>
        <begin position="1"/>
        <end position="12"/>
    </location>
</feature>
<dbReference type="Gramene" id="TraesMAC6D03G03785400.1">
    <property type="protein sequence ID" value="TraesMAC6D03G03785400.1.CDS1"/>
    <property type="gene ID" value="TraesMAC6D03G03785400"/>
</dbReference>
<feature type="compositionally biased region" description="Low complexity" evidence="1">
    <location>
        <begin position="13"/>
        <end position="25"/>
    </location>
</feature>
<dbReference type="Gramene" id="TraesNOR6D03G03827860.1">
    <property type="protein sequence ID" value="TraesNOR6D03G03827860.1.CDS1"/>
    <property type="gene ID" value="TraesNOR6D03G03827860"/>
</dbReference>
<evidence type="ECO:0000313" key="3">
    <source>
        <dbReference type="Proteomes" id="UP000019116"/>
    </source>
</evidence>
<reference evidence="2" key="1">
    <citation type="submission" date="2018-08" db="EMBL/GenBank/DDBJ databases">
        <authorList>
            <person name="Rossello M."/>
        </authorList>
    </citation>
    <scope>NUCLEOTIDE SEQUENCE [LARGE SCALE GENOMIC DNA]</scope>
    <source>
        <strain evidence="2">cv. Chinese Spring</strain>
    </source>
</reference>
<evidence type="ECO:0000256" key="1">
    <source>
        <dbReference type="SAM" id="MobiDB-lite"/>
    </source>
</evidence>
<name>A0A3B6QMK6_WHEAT</name>
<dbReference type="Gramene" id="TraesLAC6D03G03737820.1">
    <property type="protein sequence ID" value="TraesLAC6D03G03737820.1.CDS1"/>
    <property type="gene ID" value="TraesLAC6D03G03737820"/>
</dbReference>
<dbReference type="Proteomes" id="UP000019116">
    <property type="component" value="Chromosome 6D"/>
</dbReference>
<feature type="region of interest" description="Disordered" evidence="1">
    <location>
        <begin position="1"/>
        <end position="30"/>
    </location>
</feature>
<accession>A0A3B6QMK6</accession>
<dbReference type="Gramene" id="TraesCLE_scaffold_023605_01G000200.1">
    <property type="protein sequence ID" value="TraesCLE_scaffold_023605_01G000200.1"/>
    <property type="gene ID" value="TraesCLE_scaffold_023605_01G000200"/>
</dbReference>
<sequence>MRPRRCHLRPLRSSRSPPVTRSPSCPCRPGPPSSSLAPACAAPLAPRQSMQALPRRPRHQSILRLCGAQALAAASWPSPSRWRVHSSRAAAALALADGAYNGVAPGHLRGGSSSRTSAAGGLLRPVSLRWGISAGLRCGFGIEVTQELLDLSISSSGSPLFNRLDQVGAALRGHMYALGI</sequence>
<protein>
    <submittedName>
        <fullName evidence="2">Uncharacterized protein</fullName>
    </submittedName>
</protein>
<dbReference type="AlphaFoldDB" id="A0A3B6QMK6"/>
<dbReference type="Gramene" id="TraesJUL6D03G03820200.1">
    <property type="protein sequence ID" value="TraesJUL6D03G03820200.1.CDS1"/>
    <property type="gene ID" value="TraesJUL6D03G03820200"/>
</dbReference>
<dbReference type="Gramene" id="TraesJAG6D03G03770080.1">
    <property type="protein sequence ID" value="TraesJAG6D03G03770080.1.CDS1"/>
    <property type="gene ID" value="TraesJAG6D03G03770080"/>
</dbReference>
<dbReference type="Gramene" id="TraesCS6D03G0823000.1">
    <property type="protein sequence ID" value="TraesCS6D03G0823000.1.CDS1"/>
    <property type="gene ID" value="TraesCS6D03G0823000"/>
</dbReference>
<reference evidence="2" key="2">
    <citation type="submission" date="2018-10" db="UniProtKB">
        <authorList>
            <consortium name="EnsemblPlants"/>
        </authorList>
    </citation>
    <scope>IDENTIFICATION</scope>
</reference>
<dbReference type="Gramene" id="TraesSTA6D03G03780290.1">
    <property type="protein sequence ID" value="TraesSTA6D03G03780290.1.CDS1"/>
    <property type="gene ID" value="TraesSTA6D03G03780290"/>
</dbReference>
<dbReference type="Gramene" id="TraesWEE_scaffold_023465_01G000200.1">
    <property type="protein sequence ID" value="TraesWEE_scaffold_023465_01G000200.1"/>
    <property type="gene ID" value="TraesWEE_scaffold_023465_01G000200"/>
</dbReference>
<keyword evidence="3" id="KW-1185">Reference proteome</keyword>
<evidence type="ECO:0000313" key="2">
    <source>
        <dbReference type="EnsemblPlants" id="TraesCS6D02G356200.1.cds1"/>
    </source>
</evidence>
<proteinExistence type="predicted"/>
<dbReference type="Gramene" id="TraesARI6D03G03751700.1">
    <property type="protein sequence ID" value="TraesARI6D03G03751700.1.CDS1"/>
    <property type="gene ID" value="TraesARI6D03G03751700"/>
</dbReference>
<organism evidence="2">
    <name type="scientific">Triticum aestivum</name>
    <name type="common">Wheat</name>
    <dbReference type="NCBI Taxonomy" id="4565"/>
    <lineage>
        <taxon>Eukaryota</taxon>
        <taxon>Viridiplantae</taxon>
        <taxon>Streptophyta</taxon>
        <taxon>Embryophyta</taxon>
        <taxon>Tracheophyta</taxon>
        <taxon>Spermatophyta</taxon>
        <taxon>Magnoliopsida</taxon>
        <taxon>Liliopsida</taxon>
        <taxon>Poales</taxon>
        <taxon>Poaceae</taxon>
        <taxon>BOP clade</taxon>
        <taxon>Pooideae</taxon>
        <taxon>Triticodae</taxon>
        <taxon>Triticeae</taxon>
        <taxon>Triticinae</taxon>
        <taxon>Triticum</taxon>
    </lineage>
</organism>
<dbReference type="Gramene" id="TraesCS6D02G356200.1">
    <property type="protein sequence ID" value="TraesCS6D02G356200.1.cds1"/>
    <property type="gene ID" value="TraesCS6D02G356200"/>
</dbReference>
<dbReference type="Gramene" id="TraesSYM6D03G03735100.1">
    <property type="protein sequence ID" value="TraesSYM6D03G03735100.1.CDS1"/>
    <property type="gene ID" value="TraesSYM6D03G03735100"/>
</dbReference>